<dbReference type="AlphaFoldDB" id="A0ABD1MCM3"/>
<protein>
    <recommendedName>
        <fullName evidence="4">Secreted protein</fullName>
    </recommendedName>
</protein>
<evidence type="ECO:0000313" key="2">
    <source>
        <dbReference type="EMBL" id="KAL2333524.1"/>
    </source>
</evidence>
<accession>A0ABD1MCM3</accession>
<feature type="signal peptide" evidence="1">
    <location>
        <begin position="1"/>
        <end position="24"/>
    </location>
</feature>
<sequence>MGPMVLTQVATGLSMLAGAVLVKSMELTRYAHCAECQVETLRRGDVHMHRVSICMESMYE</sequence>
<evidence type="ECO:0000313" key="3">
    <source>
        <dbReference type="Proteomes" id="UP001603857"/>
    </source>
</evidence>
<name>A0ABD1MCM3_9FABA</name>
<dbReference type="Proteomes" id="UP001603857">
    <property type="component" value="Unassembled WGS sequence"/>
</dbReference>
<reference evidence="2 3" key="1">
    <citation type="submission" date="2024-08" db="EMBL/GenBank/DDBJ databases">
        <title>Insights into the chromosomal genome structure of Flemingia macrophylla.</title>
        <authorList>
            <person name="Ding Y."/>
            <person name="Zhao Y."/>
            <person name="Bi W."/>
            <person name="Wu M."/>
            <person name="Zhao G."/>
            <person name="Gong Y."/>
            <person name="Li W."/>
            <person name="Zhang P."/>
        </authorList>
    </citation>
    <scope>NUCLEOTIDE SEQUENCE [LARGE SCALE GENOMIC DNA]</scope>
    <source>
        <strain evidence="2">DYQJB</strain>
        <tissue evidence="2">Leaf</tissue>
    </source>
</reference>
<organism evidence="2 3">
    <name type="scientific">Flemingia macrophylla</name>
    <dbReference type="NCBI Taxonomy" id="520843"/>
    <lineage>
        <taxon>Eukaryota</taxon>
        <taxon>Viridiplantae</taxon>
        <taxon>Streptophyta</taxon>
        <taxon>Embryophyta</taxon>
        <taxon>Tracheophyta</taxon>
        <taxon>Spermatophyta</taxon>
        <taxon>Magnoliopsida</taxon>
        <taxon>eudicotyledons</taxon>
        <taxon>Gunneridae</taxon>
        <taxon>Pentapetalae</taxon>
        <taxon>rosids</taxon>
        <taxon>fabids</taxon>
        <taxon>Fabales</taxon>
        <taxon>Fabaceae</taxon>
        <taxon>Papilionoideae</taxon>
        <taxon>50 kb inversion clade</taxon>
        <taxon>NPAAA clade</taxon>
        <taxon>indigoferoid/millettioid clade</taxon>
        <taxon>Phaseoleae</taxon>
        <taxon>Flemingia</taxon>
    </lineage>
</organism>
<dbReference type="EMBL" id="JBGMDY010000005">
    <property type="protein sequence ID" value="KAL2333524.1"/>
    <property type="molecule type" value="Genomic_DNA"/>
</dbReference>
<comment type="caution">
    <text evidence="2">The sequence shown here is derived from an EMBL/GenBank/DDBJ whole genome shotgun (WGS) entry which is preliminary data.</text>
</comment>
<evidence type="ECO:0008006" key="4">
    <source>
        <dbReference type="Google" id="ProtNLM"/>
    </source>
</evidence>
<gene>
    <name evidence="2" type="ORF">Fmac_014737</name>
</gene>
<keyword evidence="1" id="KW-0732">Signal</keyword>
<keyword evidence="3" id="KW-1185">Reference proteome</keyword>
<proteinExistence type="predicted"/>
<evidence type="ECO:0000256" key="1">
    <source>
        <dbReference type="SAM" id="SignalP"/>
    </source>
</evidence>
<feature type="chain" id="PRO_5044844748" description="Secreted protein" evidence="1">
    <location>
        <begin position="25"/>
        <end position="60"/>
    </location>
</feature>